<feature type="non-terminal residue" evidence="1">
    <location>
        <position position="27"/>
    </location>
</feature>
<proteinExistence type="predicted"/>
<evidence type="ECO:0000313" key="2">
    <source>
        <dbReference type="Proteomes" id="UP000236291"/>
    </source>
</evidence>
<comment type="caution">
    <text evidence="1">The sequence shown here is derived from an EMBL/GenBank/DDBJ whole genome shotgun (WGS) entry which is preliminary data.</text>
</comment>
<evidence type="ECO:0000313" key="1">
    <source>
        <dbReference type="EMBL" id="PNX66485.1"/>
    </source>
</evidence>
<dbReference type="EMBL" id="ASHM01194157">
    <property type="protein sequence ID" value="PNX66485.1"/>
    <property type="molecule type" value="Genomic_DNA"/>
</dbReference>
<protein>
    <submittedName>
        <fullName evidence="1">Uncharacterized protein</fullName>
    </submittedName>
</protein>
<gene>
    <name evidence="1" type="ORF">L195_g063072</name>
</gene>
<reference evidence="1 2" key="1">
    <citation type="journal article" date="2014" name="Am. J. Bot.">
        <title>Genome assembly and annotation for red clover (Trifolium pratense; Fabaceae).</title>
        <authorList>
            <person name="Istvanek J."/>
            <person name="Jaros M."/>
            <person name="Krenek A."/>
            <person name="Repkova J."/>
        </authorList>
    </citation>
    <scope>NUCLEOTIDE SEQUENCE [LARGE SCALE GENOMIC DNA]</scope>
    <source>
        <strain evidence="2">cv. Tatra</strain>
        <tissue evidence="1">Young leaves</tissue>
    </source>
</reference>
<reference evidence="1 2" key="2">
    <citation type="journal article" date="2017" name="Front. Plant Sci.">
        <title>Gene Classification and Mining of Molecular Markers Useful in Red Clover (Trifolium pratense) Breeding.</title>
        <authorList>
            <person name="Istvanek J."/>
            <person name="Dluhosova J."/>
            <person name="Dluhos P."/>
            <person name="Patkova L."/>
            <person name="Nedelnik J."/>
            <person name="Repkova J."/>
        </authorList>
    </citation>
    <scope>NUCLEOTIDE SEQUENCE [LARGE SCALE GENOMIC DNA]</scope>
    <source>
        <strain evidence="2">cv. Tatra</strain>
        <tissue evidence="1">Young leaves</tissue>
    </source>
</reference>
<dbReference type="Proteomes" id="UP000236291">
    <property type="component" value="Unassembled WGS sequence"/>
</dbReference>
<organism evidence="1 2">
    <name type="scientific">Trifolium pratense</name>
    <name type="common">Red clover</name>
    <dbReference type="NCBI Taxonomy" id="57577"/>
    <lineage>
        <taxon>Eukaryota</taxon>
        <taxon>Viridiplantae</taxon>
        <taxon>Streptophyta</taxon>
        <taxon>Embryophyta</taxon>
        <taxon>Tracheophyta</taxon>
        <taxon>Spermatophyta</taxon>
        <taxon>Magnoliopsida</taxon>
        <taxon>eudicotyledons</taxon>
        <taxon>Gunneridae</taxon>
        <taxon>Pentapetalae</taxon>
        <taxon>rosids</taxon>
        <taxon>fabids</taxon>
        <taxon>Fabales</taxon>
        <taxon>Fabaceae</taxon>
        <taxon>Papilionoideae</taxon>
        <taxon>50 kb inversion clade</taxon>
        <taxon>NPAAA clade</taxon>
        <taxon>Hologalegina</taxon>
        <taxon>IRL clade</taxon>
        <taxon>Trifolieae</taxon>
        <taxon>Trifolium</taxon>
    </lineage>
</organism>
<dbReference type="AlphaFoldDB" id="A0A2K3KJL9"/>
<name>A0A2K3KJL9_TRIPR</name>
<accession>A0A2K3KJL9</accession>
<sequence length="27" mass="3239">MAEIFVIDYLADNDWRKPIVNYLENPV</sequence>